<dbReference type="Proteomes" id="UP000790347">
    <property type="component" value="Unassembled WGS sequence"/>
</dbReference>
<dbReference type="Proteomes" id="UP000828236">
    <property type="component" value="Unassembled WGS sequence"/>
</dbReference>
<evidence type="ECO:0000259" key="2">
    <source>
        <dbReference type="PROSITE" id="PS50106"/>
    </source>
</evidence>
<dbReference type="PANTHER" id="PTHR16528">
    <property type="entry name" value="GOLGI-ASSOCIATED PDZ AND COILED-COIL MOTIF-CONTAINING"/>
    <property type="match status" value="1"/>
</dbReference>
<evidence type="ECO:0000313" key="5">
    <source>
        <dbReference type="Proteomes" id="UP000790347"/>
    </source>
</evidence>
<comment type="caution">
    <text evidence="4">The sequence shown here is derived from an EMBL/GenBank/DDBJ whole genome shotgun (WGS) entry which is preliminary data.</text>
</comment>
<dbReference type="InterPro" id="IPR001478">
    <property type="entry name" value="PDZ"/>
</dbReference>
<organism evidence="4 5">
    <name type="scientific">Dermatophagoides farinae</name>
    <name type="common">American house dust mite</name>
    <dbReference type="NCBI Taxonomy" id="6954"/>
    <lineage>
        <taxon>Eukaryota</taxon>
        <taxon>Metazoa</taxon>
        <taxon>Ecdysozoa</taxon>
        <taxon>Arthropoda</taxon>
        <taxon>Chelicerata</taxon>
        <taxon>Arachnida</taxon>
        <taxon>Acari</taxon>
        <taxon>Acariformes</taxon>
        <taxon>Sarcoptiformes</taxon>
        <taxon>Astigmata</taxon>
        <taxon>Psoroptidia</taxon>
        <taxon>Analgoidea</taxon>
        <taxon>Pyroglyphidae</taxon>
        <taxon>Dermatophagoidinae</taxon>
        <taxon>Dermatophagoides</taxon>
    </lineage>
</organism>
<feature type="domain" description="PDZ" evidence="2">
    <location>
        <begin position="449"/>
        <end position="525"/>
    </location>
</feature>
<dbReference type="Gene3D" id="2.30.42.10">
    <property type="match status" value="1"/>
</dbReference>
<feature type="region of interest" description="Disordered" evidence="1">
    <location>
        <begin position="175"/>
        <end position="212"/>
    </location>
</feature>
<sequence>MNDELMNIVKRLENEFDTSFKRLLEKCEEYSRINHCRCCCQNDYDKIINDNDNDNQEVVENHQDDESENMSTKSVSSKSFTSIDDVDYYSNNETTTDDDDDDEQQTTTLIEQLEPELIHLALSEAKLMTKTFLFAEQLKHMQQEIDQLRMENFHLKNKLKSTVWQHTIDFNSSAVTQENVDDDDDDEDKNDKQLSHGNVEDEVDDIDGSNSRSSNIINSNSKCFGNNFVVDSKKNVTNLLMLKCAIEQEIISQREQQPRQQLDNRFNRKQQQRYENKICGLNLVISYLKKELAGRVQQLQLFYINDYNQSIGGGSGSRNHDDNVDDEMNKESLSSSSSLPPLSLMNNPAYQNIWKQLSFEIELNRFKTLIRLAEYDDDDDDEDYENENEVEKSSIIDTDKELQSILLNKTGIELNWKFFNYRSSSSMMNQNQSIMERKQQLERMGQIYFINLYIKSGEKLGLTILGEGRSEGGNRKRSPLMIWKIKSNSLAALNGHFRIGDIILALEQEDMIDKTPEDLYELINRKYNGKWCRFGILRIPSIHKHHNSMEPQFNFELFYDDPFELRSH</sequence>
<dbReference type="GO" id="GO:0044325">
    <property type="term" value="F:transmembrane transporter binding"/>
    <property type="evidence" value="ECO:0007669"/>
    <property type="project" value="TreeGrafter"/>
</dbReference>
<name>A0A922IAZ2_DERFA</name>
<dbReference type="CDD" id="cd00136">
    <property type="entry name" value="PDZ_canonical"/>
    <property type="match status" value="1"/>
</dbReference>
<evidence type="ECO:0000313" key="3">
    <source>
        <dbReference type="EMBL" id="KAH7636484.1"/>
    </source>
</evidence>
<dbReference type="GO" id="GO:0005794">
    <property type="term" value="C:Golgi apparatus"/>
    <property type="evidence" value="ECO:0007669"/>
    <property type="project" value="InterPro"/>
</dbReference>
<dbReference type="SUPFAM" id="SSF50156">
    <property type="entry name" value="PDZ domain-like"/>
    <property type="match status" value="1"/>
</dbReference>
<dbReference type="EMBL" id="ASGP02000001">
    <property type="protein sequence ID" value="KAH9527690.1"/>
    <property type="molecule type" value="Genomic_DNA"/>
</dbReference>
<reference evidence="4" key="1">
    <citation type="submission" date="2013-05" db="EMBL/GenBank/DDBJ databases">
        <authorList>
            <person name="Yim A.K.Y."/>
            <person name="Chan T.F."/>
            <person name="Ji K.M."/>
            <person name="Liu X.Y."/>
            <person name="Zhou J.W."/>
            <person name="Li R.Q."/>
            <person name="Yang K.Y."/>
            <person name="Li J."/>
            <person name="Li M."/>
            <person name="Law P.T.W."/>
            <person name="Wu Y.L."/>
            <person name="Cai Z.L."/>
            <person name="Qin H."/>
            <person name="Bao Y."/>
            <person name="Leung R.K.K."/>
            <person name="Ng P.K.S."/>
            <person name="Zou J."/>
            <person name="Zhong X.J."/>
            <person name="Ran P.X."/>
            <person name="Zhong N.S."/>
            <person name="Liu Z.G."/>
            <person name="Tsui S.K.W."/>
        </authorList>
    </citation>
    <scope>NUCLEOTIDE SEQUENCE</scope>
    <source>
        <strain evidence="4">Derf</strain>
        <tissue evidence="4">Whole organism</tissue>
    </source>
</reference>
<dbReference type="AlphaFoldDB" id="A0A922IAZ2"/>
<dbReference type="SMART" id="SM00228">
    <property type="entry name" value="PDZ"/>
    <property type="match status" value="1"/>
</dbReference>
<feature type="region of interest" description="Disordered" evidence="1">
    <location>
        <begin position="313"/>
        <end position="340"/>
    </location>
</feature>
<protein>
    <recommendedName>
        <fullName evidence="2">PDZ domain-containing protein</fullName>
    </recommendedName>
</protein>
<dbReference type="InterPro" id="IPR038879">
    <property type="entry name" value="GOPC"/>
</dbReference>
<dbReference type="EMBL" id="SDOV01000010">
    <property type="protein sequence ID" value="KAH7636484.1"/>
    <property type="molecule type" value="Genomic_DNA"/>
</dbReference>
<reference evidence="3" key="3">
    <citation type="journal article" date="2021" name="World Allergy Organ. J.">
        <title>Chromosome-level assembly of Dermatophagoides farinae genome and transcriptome reveals two novel allergens Der f 37 and Der f 39.</title>
        <authorList>
            <person name="Chen J."/>
            <person name="Cai Z."/>
            <person name="Fan D."/>
            <person name="Hu J."/>
            <person name="Hou Y."/>
            <person name="He Y."/>
            <person name="Zhang Z."/>
            <person name="Zhao Z."/>
            <person name="Gao P."/>
            <person name="Hu W."/>
            <person name="Sun J."/>
            <person name="Li J."/>
            <person name="Ji K."/>
        </authorList>
    </citation>
    <scope>NUCLEOTIDE SEQUENCE</scope>
    <source>
        <strain evidence="3">JKM2019</strain>
    </source>
</reference>
<dbReference type="InterPro" id="IPR036034">
    <property type="entry name" value="PDZ_sf"/>
</dbReference>
<dbReference type="PROSITE" id="PS50106">
    <property type="entry name" value="PDZ"/>
    <property type="match status" value="1"/>
</dbReference>
<dbReference type="GO" id="GO:0030140">
    <property type="term" value="C:trans-Golgi network transport vesicle"/>
    <property type="evidence" value="ECO:0007669"/>
    <property type="project" value="TreeGrafter"/>
</dbReference>
<dbReference type="GO" id="GO:2000009">
    <property type="term" value="P:negative regulation of protein localization to cell surface"/>
    <property type="evidence" value="ECO:0007669"/>
    <property type="project" value="TreeGrafter"/>
</dbReference>
<reference evidence="4" key="4">
    <citation type="journal article" date="2022" name="Res Sq">
        <title>Comparative Genomics Reveals Insights into the Divergent Evolution of Astigmatic Mites and Household Pest Adaptations.</title>
        <authorList>
            <person name="Xiong Q."/>
            <person name="Wan A.T.-Y."/>
            <person name="Liu X.-Y."/>
            <person name="Fung C.S.-H."/>
            <person name="Xiao X."/>
            <person name="Malainual N."/>
            <person name="Hou J."/>
            <person name="Wang L."/>
            <person name="Wang M."/>
            <person name="Yang K."/>
            <person name="Cui Y."/>
            <person name="Leung E."/>
            <person name="Nong W."/>
            <person name="Shin S.-K."/>
            <person name="Au S."/>
            <person name="Jeong K.Y."/>
            <person name="Chew F.T."/>
            <person name="Hui J."/>
            <person name="Leung T.F."/>
            <person name="Tungtrongchitr A."/>
            <person name="Zhong N."/>
            <person name="Liu Z."/>
            <person name="Tsui S."/>
        </authorList>
    </citation>
    <scope>NUCLEOTIDE SEQUENCE</scope>
    <source>
        <strain evidence="4">Derf</strain>
        <tissue evidence="4">Whole organism</tissue>
    </source>
</reference>
<feature type="compositionally biased region" description="Acidic residues" evidence="1">
    <location>
        <begin position="179"/>
        <end position="188"/>
    </location>
</feature>
<reference evidence="3" key="2">
    <citation type="submission" date="2020-06" db="EMBL/GenBank/DDBJ databases">
        <authorList>
            <person name="Ji K."/>
            <person name="Li J."/>
        </authorList>
    </citation>
    <scope>NUCLEOTIDE SEQUENCE</scope>
    <source>
        <strain evidence="3">JKM2019</strain>
        <tissue evidence="3">Whole body</tissue>
    </source>
</reference>
<accession>A0A922IAZ2</accession>
<evidence type="ECO:0000313" key="4">
    <source>
        <dbReference type="EMBL" id="KAH9527690.1"/>
    </source>
</evidence>
<dbReference type="PANTHER" id="PTHR16528:SF2">
    <property type="entry name" value="GOLGI-ASSOCIATED PDZ AND COILED-COIL MOTIF-CONTAINING PROTEIN"/>
    <property type="match status" value="1"/>
</dbReference>
<feature type="compositionally biased region" description="Basic and acidic residues" evidence="1">
    <location>
        <begin position="318"/>
        <end position="330"/>
    </location>
</feature>
<gene>
    <name evidence="4" type="ORF">DERF_001697</name>
    <name evidence="3" type="ORF">HUG17_10454</name>
</gene>
<evidence type="ECO:0000256" key="1">
    <source>
        <dbReference type="SAM" id="MobiDB-lite"/>
    </source>
</evidence>
<keyword evidence="5" id="KW-1185">Reference proteome</keyword>
<proteinExistence type="predicted"/>
<dbReference type="GO" id="GO:0016020">
    <property type="term" value="C:membrane"/>
    <property type="evidence" value="ECO:0007669"/>
    <property type="project" value="TreeGrafter"/>
</dbReference>